<organism evidence="2 3">
    <name type="scientific">Fasciola gigantica</name>
    <name type="common">Giant liver fluke</name>
    <dbReference type="NCBI Taxonomy" id="46835"/>
    <lineage>
        <taxon>Eukaryota</taxon>
        <taxon>Metazoa</taxon>
        <taxon>Spiralia</taxon>
        <taxon>Lophotrochozoa</taxon>
        <taxon>Platyhelminthes</taxon>
        <taxon>Trematoda</taxon>
        <taxon>Digenea</taxon>
        <taxon>Plagiorchiida</taxon>
        <taxon>Echinostomata</taxon>
        <taxon>Echinostomatoidea</taxon>
        <taxon>Fasciolidae</taxon>
        <taxon>Fasciola</taxon>
    </lineage>
</organism>
<keyword evidence="3" id="KW-1185">Reference proteome</keyword>
<accession>A0A504YIH4</accession>
<dbReference type="AlphaFoldDB" id="A0A504YIH4"/>
<feature type="compositionally biased region" description="Polar residues" evidence="1">
    <location>
        <begin position="74"/>
        <end position="86"/>
    </location>
</feature>
<dbReference type="Proteomes" id="UP000316759">
    <property type="component" value="Unassembled WGS sequence"/>
</dbReference>
<dbReference type="EMBL" id="SUNJ01009690">
    <property type="protein sequence ID" value="TPP60225.1"/>
    <property type="molecule type" value="Genomic_DNA"/>
</dbReference>
<feature type="region of interest" description="Disordered" evidence="1">
    <location>
        <begin position="55"/>
        <end position="126"/>
    </location>
</feature>
<evidence type="ECO:0000256" key="1">
    <source>
        <dbReference type="SAM" id="MobiDB-lite"/>
    </source>
</evidence>
<comment type="caution">
    <text evidence="2">The sequence shown here is derived from an EMBL/GenBank/DDBJ whole genome shotgun (WGS) entry which is preliminary data.</text>
</comment>
<evidence type="ECO:0000313" key="3">
    <source>
        <dbReference type="Proteomes" id="UP000316759"/>
    </source>
</evidence>
<dbReference type="STRING" id="46835.A0A504YIH4"/>
<name>A0A504YIH4_FASGI</name>
<gene>
    <name evidence="2" type="ORF">FGIG_00768</name>
</gene>
<evidence type="ECO:0000313" key="2">
    <source>
        <dbReference type="EMBL" id="TPP60225.1"/>
    </source>
</evidence>
<proteinExistence type="predicted"/>
<protein>
    <submittedName>
        <fullName evidence="2">Uncharacterized protein</fullName>
    </submittedName>
</protein>
<reference evidence="2 3" key="1">
    <citation type="submission" date="2019-04" db="EMBL/GenBank/DDBJ databases">
        <title>Annotation for the trematode Fasciola gigantica.</title>
        <authorList>
            <person name="Choi Y.-J."/>
        </authorList>
    </citation>
    <scope>NUCLEOTIDE SEQUENCE [LARGE SCALE GENOMIC DNA]</scope>
    <source>
        <strain evidence="2">Uganda_cow_1</strain>
    </source>
</reference>
<sequence length="126" mass="13401">MRDAQHLSHMPLEKTKGKGHQKTYWLHGEFSFVVDPVPPGAVLVGGPYDGAVGPIKAGAFQDDDGNAPAIISRPQVSHSEPSSPQEFSHPRPPALTQGSHQHARLSPSPSATLHHTPTAAPLASRQ</sequence>